<evidence type="ECO:0000256" key="5">
    <source>
        <dbReference type="ARBA" id="ARBA00022527"/>
    </source>
</evidence>
<dbReference type="EMBL" id="CCKQ01013610">
    <property type="protein sequence ID" value="CDW85295.1"/>
    <property type="molecule type" value="Genomic_DNA"/>
</dbReference>
<keyword evidence="6" id="KW-0132">Cell division</keyword>
<dbReference type="Gene3D" id="1.10.510.10">
    <property type="entry name" value="Transferase(Phosphotransferase) domain 1"/>
    <property type="match status" value="1"/>
</dbReference>
<keyword evidence="7" id="KW-0808">Transferase</keyword>
<name>A0A078AS37_STYLE</name>
<keyword evidence="8" id="KW-0547">Nucleotide-binding</keyword>
<evidence type="ECO:0000256" key="17">
    <source>
        <dbReference type="ARBA" id="ARBA00042858"/>
    </source>
</evidence>
<dbReference type="InterPro" id="IPR036047">
    <property type="entry name" value="F-box-like_dom_sf"/>
</dbReference>
<feature type="region of interest" description="Disordered" evidence="18">
    <location>
        <begin position="32"/>
        <end position="52"/>
    </location>
</feature>
<dbReference type="InterPro" id="IPR036915">
    <property type="entry name" value="Cyclin-like_sf"/>
</dbReference>
<dbReference type="PROSITE" id="PS50011">
    <property type="entry name" value="PROTEIN_KINASE_DOM"/>
    <property type="match status" value="1"/>
</dbReference>
<keyword evidence="4" id="KW-0963">Cytoplasm</keyword>
<comment type="subcellular location">
    <subcellularLocation>
        <location evidence="1">Cytoplasm</location>
        <location evidence="1">Cytoskeleton</location>
        <location evidence="1">Microtubule organizing center</location>
        <location evidence="1">Centrosome</location>
        <location evidence="1">Centriole</location>
    </subcellularLocation>
    <subcellularLocation>
        <location evidence="2">Cytoplasm</location>
        <location evidence="2">Perinuclear region</location>
    </subcellularLocation>
</comment>
<dbReference type="PANTHER" id="PTHR24056:SF107">
    <property type="entry name" value="CYCLIN-DEPENDENT KINASE 11A-RELATED"/>
    <property type="match status" value="1"/>
</dbReference>
<dbReference type="SUPFAM" id="SSF56112">
    <property type="entry name" value="Protein kinase-like (PK-like)"/>
    <property type="match status" value="1"/>
</dbReference>
<evidence type="ECO:0000256" key="7">
    <source>
        <dbReference type="ARBA" id="ARBA00022679"/>
    </source>
</evidence>
<evidence type="ECO:0000313" key="21">
    <source>
        <dbReference type="EMBL" id="CDW85295.1"/>
    </source>
</evidence>
<keyword evidence="12" id="KW-0206">Cytoskeleton</keyword>
<keyword evidence="5" id="KW-0723">Serine/threonine-protein kinase</keyword>
<dbReference type="Gene3D" id="1.10.472.10">
    <property type="entry name" value="Cyclin-like"/>
    <property type="match status" value="2"/>
</dbReference>
<dbReference type="InterPro" id="IPR006671">
    <property type="entry name" value="Cyclin_N"/>
</dbReference>
<dbReference type="InterPro" id="IPR050108">
    <property type="entry name" value="CDK"/>
</dbReference>
<dbReference type="SMART" id="SM00385">
    <property type="entry name" value="CYCLIN"/>
    <property type="match status" value="2"/>
</dbReference>
<dbReference type="GO" id="GO:0007346">
    <property type="term" value="P:regulation of mitotic cell cycle"/>
    <property type="evidence" value="ECO:0007669"/>
    <property type="project" value="TreeGrafter"/>
</dbReference>
<dbReference type="SUPFAM" id="SSF47954">
    <property type="entry name" value="Cyclin-like"/>
    <property type="match status" value="2"/>
</dbReference>
<dbReference type="InterPro" id="IPR013763">
    <property type="entry name" value="Cyclin-like_dom"/>
</dbReference>
<dbReference type="Gene3D" id="3.30.200.20">
    <property type="entry name" value="Phosphorylase Kinase, domain 1"/>
    <property type="match status" value="1"/>
</dbReference>
<dbReference type="Proteomes" id="UP000039865">
    <property type="component" value="Unassembled WGS sequence"/>
</dbReference>
<evidence type="ECO:0000256" key="6">
    <source>
        <dbReference type="ARBA" id="ARBA00022618"/>
    </source>
</evidence>
<evidence type="ECO:0000313" key="22">
    <source>
        <dbReference type="Proteomes" id="UP000039865"/>
    </source>
</evidence>
<keyword evidence="22" id="KW-1185">Reference proteome</keyword>
<dbReference type="Gene3D" id="1.20.1280.50">
    <property type="match status" value="1"/>
</dbReference>
<gene>
    <name evidence="21" type="primary">Contig13857.g14785</name>
    <name evidence="21" type="ORF">STYLEM_14369</name>
</gene>
<dbReference type="GO" id="GO:0005634">
    <property type="term" value="C:nucleus"/>
    <property type="evidence" value="ECO:0007669"/>
    <property type="project" value="TreeGrafter"/>
</dbReference>
<feature type="domain" description="Protein kinase" evidence="19">
    <location>
        <begin position="181"/>
        <end position="521"/>
    </location>
</feature>
<dbReference type="InterPro" id="IPR001810">
    <property type="entry name" value="F-box_dom"/>
</dbReference>
<evidence type="ECO:0000256" key="11">
    <source>
        <dbReference type="ARBA" id="ARBA00023127"/>
    </source>
</evidence>
<evidence type="ECO:0000256" key="18">
    <source>
        <dbReference type="SAM" id="MobiDB-lite"/>
    </source>
</evidence>
<evidence type="ECO:0000256" key="1">
    <source>
        <dbReference type="ARBA" id="ARBA00004114"/>
    </source>
</evidence>
<keyword evidence="9 21" id="KW-0418">Kinase</keyword>
<dbReference type="PROSITE" id="PS50181">
    <property type="entry name" value="FBOX"/>
    <property type="match status" value="1"/>
</dbReference>
<keyword evidence="11" id="KW-0195">Cyclin</keyword>
<feature type="domain" description="F-box" evidence="20">
    <location>
        <begin position="118"/>
        <end position="165"/>
    </location>
</feature>
<evidence type="ECO:0000256" key="3">
    <source>
        <dbReference type="ARBA" id="ARBA00019493"/>
    </source>
</evidence>
<evidence type="ECO:0000256" key="16">
    <source>
        <dbReference type="ARBA" id="ARBA00041902"/>
    </source>
</evidence>
<evidence type="ECO:0000256" key="14">
    <source>
        <dbReference type="ARBA" id="ARBA00038543"/>
    </source>
</evidence>
<evidence type="ECO:0000256" key="4">
    <source>
        <dbReference type="ARBA" id="ARBA00022490"/>
    </source>
</evidence>
<feature type="compositionally biased region" description="Polar residues" evidence="18">
    <location>
        <begin position="42"/>
        <end position="52"/>
    </location>
</feature>
<dbReference type="SUPFAM" id="SSF81383">
    <property type="entry name" value="F-box domain"/>
    <property type="match status" value="1"/>
</dbReference>
<dbReference type="PANTHER" id="PTHR24056">
    <property type="entry name" value="CELL DIVISION PROTEIN KINASE"/>
    <property type="match status" value="1"/>
</dbReference>
<dbReference type="Pfam" id="PF00134">
    <property type="entry name" value="Cyclin_N"/>
    <property type="match status" value="1"/>
</dbReference>
<dbReference type="AlphaFoldDB" id="A0A078AS37"/>
<evidence type="ECO:0000256" key="8">
    <source>
        <dbReference type="ARBA" id="ARBA00022741"/>
    </source>
</evidence>
<dbReference type="InterPro" id="IPR011009">
    <property type="entry name" value="Kinase-like_dom_sf"/>
</dbReference>
<evidence type="ECO:0000256" key="10">
    <source>
        <dbReference type="ARBA" id="ARBA00022840"/>
    </source>
</evidence>
<dbReference type="CDD" id="cd20537">
    <property type="entry name" value="CYCLIN_CCNO-like_rpt2"/>
    <property type="match status" value="1"/>
</dbReference>
<dbReference type="GO" id="GO:0005814">
    <property type="term" value="C:centriole"/>
    <property type="evidence" value="ECO:0007669"/>
    <property type="project" value="UniProtKB-SubCell"/>
</dbReference>
<dbReference type="Pfam" id="PF00646">
    <property type="entry name" value="F-box"/>
    <property type="match status" value="1"/>
</dbReference>
<dbReference type="OrthoDB" id="4062651at2759"/>
<dbReference type="Pfam" id="PF00069">
    <property type="entry name" value="Pkinase"/>
    <property type="match status" value="1"/>
</dbReference>
<keyword evidence="13" id="KW-0131">Cell cycle</keyword>
<accession>A0A078AS37</accession>
<evidence type="ECO:0000256" key="13">
    <source>
        <dbReference type="ARBA" id="ARBA00023306"/>
    </source>
</evidence>
<dbReference type="FunFam" id="1.10.472.10:FF:000001">
    <property type="entry name" value="G2/mitotic-specific cyclin"/>
    <property type="match status" value="1"/>
</dbReference>
<evidence type="ECO:0000259" key="20">
    <source>
        <dbReference type="PROSITE" id="PS50181"/>
    </source>
</evidence>
<evidence type="ECO:0000256" key="15">
    <source>
        <dbReference type="ARBA" id="ARBA00039612"/>
    </source>
</evidence>
<dbReference type="InterPro" id="IPR000719">
    <property type="entry name" value="Prot_kinase_dom"/>
</dbReference>
<dbReference type="GO" id="GO:0051301">
    <property type="term" value="P:cell division"/>
    <property type="evidence" value="ECO:0007669"/>
    <property type="project" value="UniProtKB-KW"/>
</dbReference>
<dbReference type="InterPro" id="IPR004367">
    <property type="entry name" value="Cyclin_C-dom"/>
</dbReference>
<evidence type="ECO:0000256" key="2">
    <source>
        <dbReference type="ARBA" id="ARBA00004556"/>
    </source>
</evidence>
<comment type="subunit">
    <text evidence="14">May form a complex composed of at least the catalytic subunit CRK2 and a cyclin.</text>
</comment>
<sequence>MSFSPPKLDPILQSASQISALHSNQQSDVVMQESSVLAPLQSHPSTQSSNGYQYLKQNVNQKKTFNKKFSFMPLSQNEDGNLMMNANQENIDPNMLSDNKVGSCLQNKQSSLKKAYNADKLGQLPYELQLMITFYLSPKEIVLIIKNLSNQWRKYVKDSKLWQLLDKQRHLTINERLQIVQCIVERRSKGKLYKVFDRVTNETCLLRKIFLDVTNAGQDDGIPTSVLREISHLKTLDHQNIGKIRHAEVKNELAQIVYEYHDNNLKEYVRKNSQLPFQNYQRPKSDRQLNILPVEKVKSIIYQIIQALCYCHRHGIMHRNLKPDNIMISKDEIVKLVDLSLSRIANIPHFPYTPEDPKERERSGREARRLWYRPPELLFRKQMYSFEVDMWAVGCLLAELSLGEALFNGESEIEQLFKIFKLTGSPSQELVEMIRLGNENDIINLPQWDRVYFGNVCFNKDSDQMKQIVQAYIPARESSLMKLFDLKERLGHSGLDLLYRLLEINPSQRISAELALQHQFFDSIRQSQDTKRFDYSIQPCIGNYEGNIPLDHFPHIAKIMHLNEIKLMPNGNLMAKQKHITDNMRSILVDWLVDVSVHFEVMSETLHFAVNYIDRTLSRMVVEKKQLQLVGVSCMKIADVFNERSKEYYRQENATEYAYITADEYKAVEVIAMEKEILNLLNFELYSPTSISFLKLYGQILNLDRRVTILSEYLADLMLLAVNQHQYESSMLAQCYIFISMQAIDIPFSDIDEDRLARFRQLTRGWASLERQQQCVSFIIMSWSEGRHNPHFSRFDAVNNKYEQYMQLINIRALLPPLIQNRAFDQWFNYNQEGFINENANSINLNNYSTLDLNENMEIN</sequence>
<dbReference type="GO" id="GO:0004674">
    <property type="term" value="F:protein serine/threonine kinase activity"/>
    <property type="evidence" value="ECO:0007669"/>
    <property type="project" value="UniProtKB-KW"/>
</dbReference>
<evidence type="ECO:0000256" key="12">
    <source>
        <dbReference type="ARBA" id="ARBA00023212"/>
    </source>
</evidence>
<dbReference type="GO" id="GO:0005524">
    <property type="term" value="F:ATP binding"/>
    <property type="evidence" value="ECO:0007669"/>
    <property type="project" value="UniProtKB-KW"/>
</dbReference>
<protein>
    <recommendedName>
        <fullName evidence="3">Cyclin-F</fullName>
    </recommendedName>
    <alternativeName>
        <fullName evidence="16">Cell division control protein 2 homolog</fullName>
    </alternativeName>
    <alternativeName>
        <fullName evidence="15">Cyclin-dependent kinase 2 homolog</fullName>
    </alternativeName>
    <alternativeName>
        <fullName evidence="17">cdc2-related kinase 2</fullName>
    </alternativeName>
</protein>
<proteinExistence type="predicted"/>
<dbReference type="GO" id="GO:0048471">
    <property type="term" value="C:perinuclear region of cytoplasm"/>
    <property type="evidence" value="ECO:0007669"/>
    <property type="project" value="UniProtKB-SubCell"/>
</dbReference>
<evidence type="ECO:0000259" key="19">
    <source>
        <dbReference type="PROSITE" id="PS50011"/>
    </source>
</evidence>
<keyword evidence="10" id="KW-0067">ATP-binding</keyword>
<organism evidence="21 22">
    <name type="scientific">Stylonychia lemnae</name>
    <name type="common">Ciliate</name>
    <dbReference type="NCBI Taxonomy" id="5949"/>
    <lineage>
        <taxon>Eukaryota</taxon>
        <taxon>Sar</taxon>
        <taxon>Alveolata</taxon>
        <taxon>Ciliophora</taxon>
        <taxon>Intramacronucleata</taxon>
        <taxon>Spirotrichea</taxon>
        <taxon>Stichotrichia</taxon>
        <taxon>Sporadotrichida</taxon>
        <taxon>Oxytrichidae</taxon>
        <taxon>Stylonychinae</taxon>
        <taxon>Stylonychia</taxon>
    </lineage>
</organism>
<dbReference type="FunFam" id="1.10.510.10:FF:000624">
    <property type="entry name" value="Mitogen-activated protein kinase"/>
    <property type="match status" value="1"/>
</dbReference>
<dbReference type="InParanoid" id="A0A078AS37"/>
<evidence type="ECO:0000256" key="9">
    <source>
        <dbReference type="ARBA" id="ARBA00022777"/>
    </source>
</evidence>
<reference evidence="21 22" key="1">
    <citation type="submission" date="2014-06" db="EMBL/GenBank/DDBJ databases">
        <authorList>
            <person name="Swart Estienne"/>
        </authorList>
    </citation>
    <scope>NUCLEOTIDE SEQUENCE [LARGE SCALE GENOMIC DNA]</scope>
    <source>
        <strain evidence="21 22">130c</strain>
    </source>
</reference>
<dbReference type="Pfam" id="PF02984">
    <property type="entry name" value="Cyclin_C"/>
    <property type="match status" value="1"/>
</dbReference>